<evidence type="ECO:0000313" key="3">
    <source>
        <dbReference type="Proteomes" id="UP000294841"/>
    </source>
</evidence>
<sequence length="260" mass="30757">MNKQQSQLIPIFVINLKRSLERKEFIKKQFDDLIQQTQKSINYEFFVAINGKETPNHPLFNKYNDSLRFERKGNRMNLSQLGCFASHYLLWEKCLTLKQPIIILEDDAIIHDSFIDVYDFINSSQNNFEFFWLSPPAPVNRGQKGKLVFNIPNISHNVLKYYKGWGNATGYFITPQAAKKLLEYTTTWIYDADITMDRYWENNLHYLAISPACLEPNFSMESNIPVDKGKKERTLLIKIKREFYKTIDNINKFIFDLRNK</sequence>
<proteinExistence type="predicted"/>
<dbReference type="Pfam" id="PF01755">
    <property type="entry name" value="Glyco_transf_25"/>
    <property type="match status" value="1"/>
</dbReference>
<dbReference type="Proteomes" id="UP000294841">
    <property type="component" value="Unassembled WGS sequence"/>
</dbReference>
<organism evidence="2 3">
    <name type="scientific">Bisgaardia hudsonensis</name>
    <dbReference type="NCBI Taxonomy" id="109472"/>
    <lineage>
        <taxon>Bacteria</taxon>
        <taxon>Pseudomonadati</taxon>
        <taxon>Pseudomonadota</taxon>
        <taxon>Gammaproteobacteria</taxon>
        <taxon>Pasteurellales</taxon>
        <taxon>Pasteurellaceae</taxon>
        <taxon>Bisgaardia</taxon>
    </lineage>
</organism>
<keyword evidence="2" id="KW-0808">Transferase</keyword>
<gene>
    <name evidence="2" type="ORF">EV697_10681</name>
</gene>
<keyword evidence="3" id="KW-1185">Reference proteome</keyword>
<dbReference type="OrthoDB" id="9816113at2"/>
<protein>
    <submittedName>
        <fullName evidence="2">Glycosyl transferase family 25</fullName>
    </submittedName>
</protein>
<dbReference type="EMBL" id="SLXI01000006">
    <property type="protein sequence ID" value="TCP11727.1"/>
    <property type="molecule type" value="Genomic_DNA"/>
</dbReference>
<dbReference type="CDD" id="cd06532">
    <property type="entry name" value="Glyco_transf_25"/>
    <property type="match status" value="1"/>
</dbReference>
<evidence type="ECO:0000313" key="2">
    <source>
        <dbReference type="EMBL" id="TCP11727.1"/>
    </source>
</evidence>
<dbReference type="InterPro" id="IPR002654">
    <property type="entry name" value="Glyco_trans_25"/>
</dbReference>
<reference evidence="2 3" key="1">
    <citation type="submission" date="2019-03" db="EMBL/GenBank/DDBJ databases">
        <title>Genomic Encyclopedia of Type Strains, Phase IV (KMG-IV): sequencing the most valuable type-strain genomes for metagenomic binning, comparative biology and taxonomic classification.</title>
        <authorList>
            <person name="Goeker M."/>
        </authorList>
    </citation>
    <scope>NUCLEOTIDE SEQUENCE [LARGE SCALE GENOMIC DNA]</scope>
    <source>
        <strain evidence="2 3">DSM 28231</strain>
    </source>
</reference>
<dbReference type="AlphaFoldDB" id="A0A4R2MWF8"/>
<name>A0A4R2MWF8_9PAST</name>
<accession>A0A4R2MWF8</accession>
<dbReference type="RefSeq" id="WP_132024637.1">
    <property type="nucleotide sequence ID" value="NZ_CP016605.1"/>
</dbReference>
<dbReference type="GO" id="GO:0016740">
    <property type="term" value="F:transferase activity"/>
    <property type="evidence" value="ECO:0007669"/>
    <property type="project" value="UniProtKB-KW"/>
</dbReference>
<comment type="caution">
    <text evidence="2">The sequence shown here is derived from an EMBL/GenBank/DDBJ whole genome shotgun (WGS) entry which is preliminary data.</text>
</comment>
<feature type="domain" description="Glycosyl transferase family 25" evidence="1">
    <location>
        <begin position="10"/>
        <end position="196"/>
    </location>
</feature>
<evidence type="ECO:0000259" key="1">
    <source>
        <dbReference type="Pfam" id="PF01755"/>
    </source>
</evidence>